<evidence type="ECO:0000256" key="3">
    <source>
        <dbReference type="ARBA" id="ARBA00022692"/>
    </source>
</evidence>
<dbReference type="AlphaFoldDB" id="A0A4P6F208"/>
<evidence type="ECO:0000313" key="8">
    <source>
        <dbReference type="EMBL" id="QAY69562.1"/>
    </source>
</evidence>
<dbReference type="PANTHER" id="PTHR34187:SF2">
    <property type="entry name" value="DUF202 DOMAIN-CONTAINING PROTEIN"/>
    <property type="match status" value="1"/>
</dbReference>
<dbReference type="InterPro" id="IPR003807">
    <property type="entry name" value="DUF202"/>
</dbReference>
<keyword evidence="9" id="KW-1185">Reference proteome</keyword>
<feature type="domain" description="DUF202" evidence="7">
    <location>
        <begin position="20"/>
        <end position="86"/>
    </location>
</feature>
<dbReference type="Proteomes" id="UP000292118">
    <property type="component" value="Chromosome"/>
</dbReference>
<dbReference type="EMBL" id="CP035493">
    <property type="protein sequence ID" value="QAY69562.1"/>
    <property type="molecule type" value="Genomic_DNA"/>
</dbReference>
<evidence type="ECO:0000256" key="6">
    <source>
        <dbReference type="SAM" id="Phobius"/>
    </source>
</evidence>
<keyword evidence="4 6" id="KW-1133">Transmembrane helix</keyword>
<dbReference type="RefSeq" id="WP_129186961.1">
    <property type="nucleotide sequence ID" value="NZ_CP035493.1"/>
</dbReference>
<evidence type="ECO:0000256" key="2">
    <source>
        <dbReference type="ARBA" id="ARBA00022475"/>
    </source>
</evidence>
<accession>A0A4P6F208</accession>
<comment type="subcellular location">
    <subcellularLocation>
        <location evidence="1">Cell membrane</location>
        <topology evidence="1">Multi-pass membrane protein</topology>
    </subcellularLocation>
</comment>
<dbReference type="Pfam" id="PF02656">
    <property type="entry name" value="DUF202"/>
    <property type="match status" value="1"/>
</dbReference>
<evidence type="ECO:0000256" key="1">
    <source>
        <dbReference type="ARBA" id="ARBA00004651"/>
    </source>
</evidence>
<reference evidence="8 9" key="1">
    <citation type="submission" date="2019-01" db="EMBL/GenBank/DDBJ databases">
        <title>Genome sequencing of strain FW10M-9.</title>
        <authorList>
            <person name="Heo J."/>
            <person name="Kim S.-J."/>
            <person name="Kim J.-S."/>
            <person name="Hong S.-B."/>
            <person name="Kwon S.-W."/>
        </authorList>
    </citation>
    <scope>NUCLEOTIDE SEQUENCE [LARGE SCALE GENOMIC DNA]</scope>
    <source>
        <strain evidence="8 9">FW10M-9</strain>
    </source>
</reference>
<sequence>MPDSRFPRSVYSEGTEPDPRFSLANERTFLAWIRTSLALIAAGVALEALDLPLQHALRLTASLLLLVLGSTLPVLGYREWTRAERAMRQGLPLRSSLALPVLTTGLAAAGFLLILAVLWP</sequence>
<dbReference type="PANTHER" id="PTHR34187">
    <property type="entry name" value="FGR18P"/>
    <property type="match status" value="1"/>
</dbReference>
<keyword evidence="3 6" id="KW-0812">Transmembrane</keyword>
<dbReference type="GO" id="GO:0005886">
    <property type="term" value="C:plasma membrane"/>
    <property type="evidence" value="ECO:0007669"/>
    <property type="project" value="UniProtKB-SubCell"/>
</dbReference>
<dbReference type="InterPro" id="IPR052053">
    <property type="entry name" value="IM_YidH-like"/>
</dbReference>
<dbReference type="KEGG" id="xya:ET471_05480"/>
<keyword evidence="5 6" id="KW-0472">Membrane</keyword>
<feature type="transmembrane region" description="Helical" evidence="6">
    <location>
        <begin position="97"/>
        <end position="119"/>
    </location>
</feature>
<evidence type="ECO:0000256" key="5">
    <source>
        <dbReference type="ARBA" id="ARBA00023136"/>
    </source>
</evidence>
<keyword evidence="2" id="KW-1003">Cell membrane</keyword>
<evidence type="ECO:0000313" key="9">
    <source>
        <dbReference type="Proteomes" id="UP000292118"/>
    </source>
</evidence>
<gene>
    <name evidence="8" type="ORF">ET471_05480</name>
</gene>
<name>A0A4P6F208_9MICO</name>
<proteinExistence type="predicted"/>
<evidence type="ECO:0000256" key="4">
    <source>
        <dbReference type="ARBA" id="ARBA00022989"/>
    </source>
</evidence>
<feature type="transmembrane region" description="Helical" evidence="6">
    <location>
        <begin position="29"/>
        <end position="49"/>
    </location>
</feature>
<feature type="transmembrane region" description="Helical" evidence="6">
    <location>
        <begin position="55"/>
        <end position="76"/>
    </location>
</feature>
<organism evidence="8 9">
    <name type="scientific">Xylanimonas protaetiae</name>
    <dbReference type="NCBI Taxonomy" id="2509457"/>
    <lineage>
        <taxon>Bacteria</taxon>
        <taxon>Bacillati</taxon>
        <taxon>Actinomycetota</taxon>
        <taxon>Actinomycetes</taxon>
        <taxon>Micrococcales</taxon>
        <taxon>Promicromonosporaceae</taxon>
        <taxon>Xylanimonas</taxon>
    </lineage>
</organism>
<evidence type="ECO:0000259" key="7">
    <source>
        <dbReference type="Pfam" id="PF02656"/>
    </source>
</evidence>
<dbReference type="OrthoDB" id="582337at2"/>
<protein>
    <submittedName>
        <fullName evidence="8">DUF202 domain-containing protein</fullName>
    </submittedName>
</protein>